<dbReference type="AlphaFoldDB" id="A0A6A7CB15"/>
<gene>
    <name evidence="6" type="ORF">K470DRAFT_254077</name>
</gene>
<dbReference type="GO" id="GO:0007096">
    <property type="term" value="P:regulation of exit from mitosis"/>
    <property type="evidence" value="ECO:0007669"/>
    <property type="project" value="TreeGrafter"/>
</dbReference>
<keyword evidence="2" id="KW-0812">Transmembrane</keyword>
<dbReference type="EMBL" id="MU005957">
    <property type="protein sequence ID" value="KAF2864427.1"/>
    <property type="molecule type" value="Genomic_DNA"/>
</dbReference>
<evidence type="ECO:0008006" key="8">
    <source>
        <dbReference type="Google" id="ProtNLM"/>
    </source>
</evidence>
<organism evidence="6 7">
    <name type="scientific">Piedraia hortae CBS 480.64</name>
    <dbReference type="NCBI Taxonomy" id="1314780"/>
    <lineage>
        <taxon>Eukaryota</taxon>
        <taxon>Fungi</taxon>
        <taxon>Dikarya</taxon>
        <taxon>Ascomycota</taxon>
        <taxon>Pezizomycotina</taxon>
        <taxon>Dothideomycetes</taxon>
        <taxon>Dothideomycetidae</taxon>
        <taxon>Capnodiales</taxon>
        <taxon>Piedraiaceae</taxon>
        <taxon>Piedraia</taxon>
    </lineage>
</organism>
<dbReference type="GO" id="GO:0043007">
    <property type="term" value="P:maintenance of rDNA"/>
    <property type="evidence" value="ECO:0007669"/>
    <property type="project" value="TreeGrafter"/>
</dbReference>
<evidence type="ECO:0000256" key="4">
    <source>
        <dbReference type="ARBA" id="ARBA00023136"/>
    </source>
</evidence>
<reference evidence="6" key="1">
    <citation type="journal article" date="2020" name="Stud. Mycol.">
        <title>101 Dothideomycetes genomes: a test case for predicting lifestyles and emergence of pathogens.</title>
        <authorList>
            <person name="Haridas S."/>
            <person name="Albert R."/>
            <person name="Binder M."/>
            <person name="Bloem J."/>
            <person name="Labutti K."/>
            <person name="Salamov A."/>
            <person name="Andreopoulos B."/>
            <person name="Baker S."/>
            <person name="Barry K."/>
            <person name="Bills G."/>
            <person name="Bluhm B."/>
            <person name="Cannon C."/>
            <person name="Castanera R."/>
            <person name="Culley D."/>
            <person name="Daum C."/>
            <person name="Ezra D."/>
            <person name="Gonzalez J."/>
            <person name="Henrissat B."/>
            <person name="Kuo A."/>
            <person name="Liang C."/>
            <person name="Lipzen A."/>
            <person name="Lutzoni F."/>
            <person name="Magnuson J."/>
            <person name="Mondo S."/>
            <person name="Nolan M."/>
            <person name="Ohm R."/>
            <person name="Pangilinan J."/>
            <person name="Park H.-J."/>
            <person name="Ramirez L."/>
            <person name="Alfaro M."/>
            <person name="Sun H."/>
            <person name="Tritt A."/>
            <person name="Yoshinaga Y."/>
            <person name="Zwiers L.-H."/>
            <person name="Turgeon B."/>
            <person name="Goodwin S."/>
            <person name="Spatafora J."/>
            <person name="Crous P."/>
            <person name="Grigoriev I."/>
        </authorList>
    </citation>
    <scope>NUCLEOTIDE SEQUENCE</scope>
    <source>
        <strain evidence="6">CBS 480.64</strain>
    </source>
</reference>
<keyword evidence="7" id="KW-1185">Reference proteome</keyword>
<evidence type="ECO:0000256" key="5">
    <source>
        <dbReference type="SAM" id="MobiDB-lite"/>
    </source>
</evidence>
<feature type="region of interest" description="Disordered" evidence="5">
    <location>
        <begin position="358"/>
        <end position="383"/>
    </location>
</feature>
<comment type="subcellular location">
    <subcellularLocation>
        <location evidence="1">Endomembrane system</location>
        <topology evidence="1">Multi-pass membrane protein</topology>
    </subcellularLocation>
</comment>
<dbReference type="Pfam" id="PF10332">
    <property type="entry name" value="DUF2418"/>
    <property type="match status" value="1"/>
</dbReference>
<evidence type="ECO:0000256" key="2">
    <source>
        <dbReference type="ARBA" id="ARBA00022692"/>
    </source>
</evidence>
<evidence type="ECO:0000256" key="1">
    <source>
        <dbReference type="ARBA" id="ARBA00004127"/>
    </source>
</evidence>
<keyword evidence="4" id="KW-0472">Membrane</keyword>
<evidence type="ECO:0000313" key="7">
    <source>
        <dbReference type="Proteomes" id="UP000799421"/>
    </source>
</evidence>
<evidence type="ECO:0000313" key="6">
    <source>
        <dbReference type="EMBL" id="KAF2864427.1"/>
    </source>
</evidence>
<dbReference type="Proteomes" id="UP000799421">
    <property type="component" value="Unassembled WGS sequence"/>
</dbReference>
<keyword evidence="3" id="KW-1133">Transmembrane helix</keyword>
<dbReference type="OrthoDB" id="3363151at2759"/>
<proteinExistence type="predicted"/>
<dbReference type="InterPro" id="IPR018819">
    <property type="entry name" value="Nur1/Mug154"/>
</dbReference>
<dbReference type="GO" id="GO:0012505">
    <property type="term" value="C:endomembrane system"/>
    <property type="evidence" value="ECO:0007669"/>
    <property type="project" value="UniProtKB-SubCell"/>
</dbReference>
<evidence type="ECO:0000256" key="3">
    <source>
        <dbReference type="ARBA" id="ARBA00022989"/>
    </source>
</evidence>
<accession>A0A6A7CB15</accession>
<name>A0A6A7CB15_9PEZI</name>
<dbReference type="PANTHER" id="PTHR28293">
    <property type="entry name" value="NUCLEAR RIM PROTEIN 1"/>
    <property type="match status" value="1"/>
</dbReference>
<sequence>MPRLVRRAPLRERVRAYLDPFDWLLWLSELLNDDGFDEWLQRWSSWIGVGLNVAFVIARSYDGRATNSIRDDVFGDDTSGSGWLSWATRFIVHFLTLLCCLNALYTFFRKRHYRLFEQPVDVPPATPSARRVKVESTPLTLATATPFRIFRDAIERATSANERAYSDGSDEVWELSVWDPRPSSLTLFTLFSPGHLLLYFSLLPPGRLDLRPSVTIVTSMVFGALLTTQLSLLNTNFTQQAKDIALVHGQVLNEYDTKYVKPTLNRPVRSVGIQVDGRRYNSREVDVYTPTGIVNRGFHVSPNPFVGQTPNKTTIPSAAPSAYSERYDYHSSPIKSHYNRCDGGNMGVFSHAASPLRKTAHGHRSRGVESRGVSPLKRVNGRW</sequence>
<protein>
    <recommendedName>
        <fullName evidence="8">Meiotically up-regulated gene 154 protein</fullName>
    </recommendedName>
</protein>
<dbReference type="PANTHER" id="PTHR28293:SF1">
    <property type="entry name" value="NUCLEAR RIM PROTEIN 1"/>
    <property type="match status" value="1"/>
</dbReference>